<gene>
    <name evidence="4" type="primary">UL28</name>
</gene>
<dbReference type="InterPro" id="IPR000501">
    <property type="entry name" value="UL28/UL56"/>
</dbReference>
<keyword evidence="2" id="KW-0426">Late protein</keyword>
<keyword evidence="3" id="KW-0231">Viral genome packaging</keyword>
<dbReference type="Proteomes" id="UP000181057">
    <property type="component" value="Segment"/>
</dbReference>
<accession>A0A1P7U1N6</accession>
<reference evidence="4 5" key="1">
    <citation type="journal article" date="2001" name="Curr. Top. Microbiol. Immunol.">
        <title>A complete genomic DNA sequence of Marek's disease virus type 2, strain HPRS24.</title>
        <authorList>
            <person name="Izumiya Y."/>
            <person name="Jang H.K."/>
            <person name="Ono M."/>
            <person name="Mikami T."/>
        </authorList>
    </citation>
    <scope>NUCLEOTIDE SEQUENCE [LARGE SCALE GENOMIC DNA]</scope>
    <source>
        <strain evidence="4">HPRS24</strain>
    </source>
</reference>
<dbReference type="Pfam" id="PF01366">
    <property type="entry name" value="PRTP"/>
    <property type="match status" value="1"/>
</dbReference>
<protein>
    <submittedName>
        <fullName evidence="4">UL28 protein</fullName>
    </submittedName>
</protein>
<dbReference type="HAMAP" id="MF_04014">
    <property type="entry name" value="HSV_TRM1"/>
    <property type="match status" value="1"/>
</dbReference>
<dbReference type="KEGG" id="vg:911892"/>
<dbReference type="EMBL" id="AB049735">
    <property type="protein sequence ID" value="BAB16538.1"/>
    <property type="molecule type" value="Genomic_DNA"/>
</dbReference>
<evidence type="ECO:0000256" key="1">
    <source>
        <dbReference type="ARBA" id="ARBA00022612"/>
    </source>
</evidence>
<sequence>MPHGNAQALDVERDSIFASQKLLAVWGQLQSYLFQVELLKRCDPRVGVRMIKPLKLNVLMVRYLENLMAPGLTEQLERNISPLSYGLWLALRRARLDGEVLLRALCEFTDTGDVHGFFIKSMTISGDCPYHEVVELDTYGGSVRTEIKFLHDVENILKQLNYCHLIVKAGTAENFMLALDRYLIETLGAGSVVSPELCDPSQPCSVCFEELCVTANSGDSAHKRIIGKICNHVTKQIVLRVHPDDMVAHIPHAACLSDEKRSVVQAALSLIRPTRGDKDPGGSGDTVSVADAATAVLDAHNVFLPASGNLYAISELQFWIASSERKPNQPRANTIDSFADNLEDLAFKERLFDLRTSVVEMTVFGRRMDHFERVFAQEIENMNAADRLLLGGRAVAPDDIIEALIRACYDHHMSTPLLKRLLYPEEAAQDALKTTLEQVTSHSTRNGPLCQDGDGAPEDDFSNSEHLRIREGVTPLPDVREHYDWLELVRSASADVARRRKMYAERLSKRSLASLDKCITEQRKELEKMLRVNVYGEILIDSYTTLFNGFRSRNRLLEAIRKRCTNIIDNRITADAFDAHRFMQTSLLKHRIDPAMLPSLTHKFFRLLNGPMFNHDVHRFAQPSNTALYFSVENVGLLPHLKEEIARFMIHSCSSSDWIVSKFRGFYDFDGIDSITAAHRMAWKYIKEVILATTLFSSAFSCGELHLRRADCLPLNVNVEYIWEDGIYVTYETECPLITVLGAESDNVTVILDADVFSLLYSILQYMAPAAAIRYVRNEQTMTTPPLDQCDIFRTAARLSTLSMRLVKINP</sequence>
<evidence type="ECO:0000256" key="3">
    <source>
        <dbReference type="ARBA" id="ARBA00023219"/>
    </source>
</evidence>
<keyword evidence="1" id="KW-1188">Viral release from host cell</keyword>
<organism evidence="4 5">
    <name type="scientific">Gallid alphaherpesvirus 3</name>
    <dbReference type="NCBI Taxonomy" id="35250"/>
    <lineage>
        <taxon>Viruses</taxon>
        <taxon>Duplodnaviria</taxon>
        <taxon>Heunggongvirae</taxon>
        <taxon>Peploviricota</taxon>
        <taxon>Herviviricetes</taxon>
        <taxon>Herpesvirales</taxon>
        <taxon>Orthoherpesviridae</taxon>
        <taxon>Alphaherpesvirinae</taxon>
        <taxon>Mardivirus</taxon>
        <taxon>Mardivirus gallidalpha3</taxon>
    </lineage>
</organism>
<dbReference type="GO" id="GO:0019073">
    <property type="term" value="P:viral DNA genome packaging"/>
    <property type="evidence" value="ECO:0007669"/>
    <property type="project" value="InterPro"/>
</dbReference>
<proteinExistence type="inferred from homology"/>
<dbReference type="RefSeq" id="NP_066860.1">
    <property type="nucleotide sequence ID" value="NC_002577.1"/>
</dbReference>
<evidence type="ECO:0000256" key="2">
    <source>
        <dbReference type="ARBA" id="ARBA00022921"/>
    </source>
</evidence>
<evidence type="ECO:0000313" key="4">
    <source>
        <dbReference type="EMBL" id="BAB16538.1"/>
    </source>
</evidence>
<evidence type="ECO:0000313" key="5">
    <source>
        <dbReference type="Proteomes" id="UP000181057"/>
    </source>
</evidence>
<dbReference type="GeneID" id="911892"/>
<name>A0A1P7U1N6_9ALPH</name>